<sequence length="359" mass="40883">MDPLPQYPSHAFIPYLPAPSPTSPPSTPSSPKADSSYGLPPLTLHNTSSWTYCGPLLPLISSDLPSSLHTWISHTISGPFMPRLLPFLTFLHSFLRKAGAEHYWLTIRATKPTSEYDTERWHTDDIFFDYDGEKDRVGLNQQGRSGYWKLATTLLGPHTLFLKDELKAREVQRSTKRRECEKRREHACSSFRCLGCLDAVEAVRQTLAREFENKEVESPAFGEVAFFRLGDTEGAVHSEPPCTCDRIFINVIPGTSDELKSLMERWGLSFPRAWCFGVPVAFDDDDMKDTRTERDLEDRESEKSERSSVSSGSTMSLSLKEEYREWLRRKGFRYSQVFGQERGDVGIGEGEKYHGLLLR</sequence>
<evidence type="ECO:0000313" key="2">
    <source>
        <dbReference type="EMBL" id="KAF2191777.1"/>
    </source>
</evidence>
<protein>
    <submittedName>
        <fullName evidence="2">Uncharacterized protein</fullName>
    </submittedName>
</protein>
<dbReference type="EMBL" id="ML994616">
    <property type="protein sequence ID" value="KAF2191777.1"/>
    <property type="molecule type" value="Genomic_DNA"/>
</dbReference>
<feature type="compositionally biased region" description="Basic and acidic residues" evidence="1">
    <location>
        <begin position="290"/>
        <end position="306"/>
    </location>
</feature>
<accession>A0A6A6EIA2</accession>
<evidence type="ECO:0000313" key="3">
    <source>
        <dbReference type="Proteomes" id="UP000800200"/>
    </source>
</evidence>
<name>A0A6A6EIA2_9PEZI</name>
<feature type="region of interest" description="Disordered" evidence="1">
    <location>
        <begin position="14"/>
        <end position="38"/>
    </location>
</feature>
<gene>
    <name evidence="2" type="ORF">K469DRAFT_718793</name>
</gene>
<evidence type="ECO:0000256" key="1">
    <source>
        <dbReference type="SAM" id="MobiDB-lite"/>
    </source>
</evidence>
<dbReference type="AlphaFoldDB" id="A0A6A6EIA2"/>
<proteinExistence type="predicted"/>
<keyword evidence="3" id="KW-1185">Reference proteome</keyword>
<feature type="region of interest" description="Disordered" evidence="1">
    <location>
        <begin position="290"/>
        <end position="313"/>
    </location>
</feature>
<reference evidence="2" key="1">
    <citation type="journal article" date="2020" name="Stud. Mycol.">
        <title>101 Dothideomycetes genomes: a test case for predicting lifestyles and emergence of pathogens.</title>
        <authorList>
            <person name="Haridas S."/>
            <person name="Albert R."/>
            <person name="Binder M."/>
            <person name="Bloem J."/>
            <person name="Labutti K."/>
            <person name="Salamov A."/>
            <person name="Andreopoulos B."/>
            <person name="Baker S."/>
            <person name="Barry K."/>
            <person name="Bills G."/>
            <person name="Bluhm B."/>
            <person name="Cannon C."/>
            <person name="Castanera R."/>
            <person name="Culley D."/>
            <person name="Daum C."/>
            <person name="Ezra D."/>
            <person name="Gonzalez J."/>
            <person name="Henrissat B."/>
            <person name="Kuo A."/>
            <person name="Liang C."/>
            <person name="Lipzen A."/>
            <person name="Lutzoni F."/>
            <person name="Magnuson J."/>
            <person name="Mondo S."/>
            <person name="Nolan M."/>
            <person name="Ohm R."/>
            <person name="Pangilinan J."/>
            <person name="Park H.-J."/>
            <person name="Ramirez L."/>
            <person name="Alfaro M."/>
            <person name="Sun H."/>
            <person name="Tritt A."/>
            <person name="Yoshinaga Y."/>
            <person name="Zwiers L.-H."/>
            <person name="Turgeon B."/>
            <person name="Goodwin S."/>
            <person name="Spatafora J."/>
            <person name="Crous P."/>
            <person name="Grigoriev I."/>
        </authorList>
    </citation>
    <scope>NUCLEOTIDE SEQUENCE</scope>
    <source>
        <strain evidence="2">CBS 207.26</strain>
    </source>
</reference>
<organism evidence="2 3">
    <name type="scientific">Zopfia rhizophila CBS 207.26</name>
    <dbReference type="NCBI Taxonomy" id="1314779"/>
    <lineage>
        <taxon>Eukaryota</taxon>
        <taxon>Fungi</taxon>
        <taxon>Dikarya</taxon>
        <taxon>Ascomycota</taxon>
        <taxon>Pezizomycotina</taxon>
        <taxon>Dothideomycetes</taxon>
        <taxon>Dothideomycetes incertae sedis</taxon>
        <taxon>Zopfiaceae</taxon>
        <taxon>Zopfia</taxon>
    </lineage>
</organism>
<feature type="compositionally biased region" description="Pro residues" evidence="1">
    <location>
        <begin position="16"/>
        <end position="28"/>
    </location>
</feature>
<dbReference type="OrthoDB" id="10261951at2759"/>
<dbReference type="Proteomes" id="UP000800200">
    <property type="component" value="Unassembled WGS sequence"/>
</dbReference>